<evidence type="ECO:0000256" key="2">
    <source>
        <dbReference type="ARBA" id="ARBA00023315"/>
    </source>
</evidence>
<protein>
    <submittedName>
        <fullName evidence="4">Phosphinothricin N-acetyltransferase</fullName>
        <ecNumber evidence="4">2.3.1.183</ecNumber>
    </submittedName>
</protein>
<dbReference type="Gene3D" id="3.40.630.30">
    <property type="match status" value="1"/>
</dbReference>
<organism evidence="4 5">
    <name type="scientific">Stieleria marina</name>
    <dbReference type="NCBI Taxonomy" id="1930275"/>
    <lineage>
        <taxon>Bacteria</taxon>
        <taxon>Pseudomonadati</taxon>
        <taxon>Planctomycetota</taxon>
        <taxon>Planctomycetia</taxon>
        <taxon>Pirellulales</taxon>
        <taxon>Pirellulaceae</taxon>
        <taxon>Stieleria</taxon>
    </lineage>
</organism>
<dbReference type="EMBL" id="CP036526">
    <property type="protein sequence ID" value="QDT08330.1"/>
    <property type="molecule type" value="Genomic_DNA"/>
</dbReference>
<dbReference type="PANTHER" id="PTHR43072:SF23">
    <property type="entry name" value="UPF0039 PROTEIN C11D3.02C"/>
    <property type="match status" value="1"/>
</dbReference>
<dbReference type="RefSeq" id="WP_145415890.1">
    <property type="nucleotide sequence ID" value="NZ_CP036526.1"/>
</dbReference>
<accession>A0A517NMH3</accession>
<dbReference type="PANTHER" id="PTHR43072">
    <property type="entry name" value="N-ACETYLTRANSFERASE"/>
    <property type="match status" value="1"/>
</dbReference>
<dbReference type="Pfam" id="PF13420">
    <property type="entry name" value="Acetyltransf_4"/>
    <property type="match status" value="1"/>
</dbReference>
<dbReference type="InterPro" id="IPR016181">
    <property type="entry name" value="Acyl_CoA_acyltransferase"/>
</dbReference>
<dbReference type="GO" id="GO:0102971">
    <property type="term" value="F:phosphinothricin N-acetyltransferase activity"/>
    <property type="evidence" value="ECO:0007669"/>
    <property type="project" value="UniProtKB-EC"/>
</dbReference>
<evidence type="ECO:0000256" key="1">
    <source>
        <dbReference type="ARBA" id="ARBA00022679"/>
    </source>
</evidence>
<dbReference type="InterPro" id="IPR000182">
    <property type="entry name" value="GNAT_dom"/>
</dbReference>
<dbReference type="OrthoDB" id="9798006at2"/>
<dbReference type="SUPFAM" id="SSF55729">
    <property type="entry name" value="Acyl-CoA N-acyltransferases (Nat)"/>
    <property type="match status" value="1"/>
</dbReference>
<proteinExistence type="predicted"/>
<keyword evidence="5" id="KW-1185">Reference proteome</keyword>
<dbReference type="EC" id="2.3.1.183" evidence="4"/>
<reference evidence="4 5" key="1">
    <citation type="submission" date="2019-02" db="EMBL/GenBank/DDBJ databases">
        <title>Deep-cultivation of Planctomycetes and their phenomic and genomic characterization uncovers novel biology.</title>
        <authorList>
            <person name="Wiegand S."/>
            <person name="Jogler M."/>
            <person name="Boedeker C."/>
            <person name="Pinto D."/>
            <person name="Vollmers J."/>
            <person name="Rivas-Marin E."/>
            <person name="Kohn T."/>
            <person name="Peeters S.H."/>
            <person name="Heuer A."/>
            <person name="Rast P."/>
            <person name="Oberbeckmann S."/>
            <person name="Bunk B."/>
            <person name="Jeske O."/>
            <person name="Meyerdierks A."/>
            <person name="Storesund J.E."/>
            <person name="Kallscheuer N."/>
            <person name="Luecker S."/>
            <person name="Lage O.M."/>
            <person name="Pohl T."/>
            <person name="Merkel B.J."/>
            <person name="Hornburger P."/>
            <person name="Mueller R.-W."/>
            <person name="Bruemmer F."/>
            <person name="Labrenz M."/>
            <person name="Spormann A.M."/>
            <person name="Op den Camp H."/>
            <person name="Overmann J."/>
            <person name="Amann R."/>
            <person name="Jetten M.S.M."/>
            <person name="Mascher T."/>
            <person name="Medema M.H."/>
            <person name="Devos D.P."/>
            <person name="Kaster A.-K."/>
            <person name="Ovreas L."/>
            <person name="Rohde M."/>
            <person name="Galperin M.Y."/>
            <person name="Jogler C."/>
        </authorList>
    </citation>
    <scope>NUCLEOTIDE SEQUENCE [LARGE SCALE GENOMIC DNA]</scope>
    <source>
        <strain evidence="4 5">K23_9</strain>
    </source>
</reference>
<dbReference type="AlphaFoldDB" id="A0A517NMH3"/>
<dbReference type="Proteomes" id="UP000319817">
    <property type="component" value="Chromosome"/>
</dbReference>
<feature type="domain" description="N-acetyltransferase" evidence="3">
    <location>
        <begin position="6"/>
        <end position="170"/>
    </location>
</feature>
<keyword evidence="2 4" id="KW-0012">Acyltransferase</keyword>
<keyword evidence="1 4" id="KW-0808">Transferase</keyword>
<sequence length="171" mass="19309">MDINEVLIRPVSQAESGPADAQQIAAIYNHYIEIGEATFDRDPWTAARVTELLSAPLPNGWYVADHDGQIIGWSSARQFSDRHGYRLSCETAIYLSTDAIGRNVADLLQQQIDQHCRQNQLHHAVAKIIATNDRSLAFHYRHGYELVGTQKEIGHLNGQWSDVTILQKIYQ</sequence>
<gene>
    <name evidence="4" type="primary">pat</name>
    <name evidence="4" type="ORF">K239x_02680</name>
</gene>
<evidence type="ECO:0000313" key="5">
    <source>
        <dbReference type="Proteomes" id="UP000319817"/>
    </source>
</evidence>
<name>A0A517NMH3_9BACT</name>
<evidence type="ECO:0000259" key="3">
    <source>
        <dbReference type="PROSITE" id="PS51186"/>
    </source>
</evidence>
<dbReference type="PROSITE" id="PS51186">
    <property type="entry name" value="GNAT"/>
    <property type="match status" value="1"/>
</dbReference>
<evidence type="ECO:0000313" key="4">
    <source>
        <dbReference type="EMBL" id="QDT08330.1"/>
    </source>
</evidence>